<protein>
    <submittedName>
        <fullName evidence="2">Unannotated protein</fullName>
    </submittedName>
</protein>
<organism evidence="2">
    <name type="scientific">freshwater metagenome</name>
    <dbReference type="NCBI Taxonomy" id="449393"/>
    <lineage>
        <taxon>unclassified sequences</taxon>
        <taxon>metagenomes</taxon>
        <taxon>ecological metagenomes</taxon>
    </lineage>
</organism>
<dbReference type="SUPFAM" id="SSF53335">
    <property type="entry name" value="S-adenosyl-L-methionine-dependent methyltransferases"/>
    <property type="match status" value="1"/>
</dbReference>
<reference evidence="2" key="1">
    <citation type="submission" date="2020-05" db="EMBL/GenBank/DDBJ databases">
        <authorList>
            <person name="Chiriac C."/>
            <person name="Salcher M."/>
            <person name="Ghai R."/>
            <person name="Kavagutti S V."/>
        </authorList>
    </citation>
    <scope>NUCLEOTIDE SEQUENCE</scope>
</reference>
<dbReference type="EMBL" id="CAFABA010000035">
    <property type="protein sequence ID" value="CAB4826916.1"/>
    <property type="molecule type" value="Genomic_DNA"/>
</dbReference>
<dbReference type="InterPro" id="IPR052356">
    <property type="entry name" value="Thiol_S-MT"/>
</dbReference>
<dbReference type="Gene3D" id="3.40.50.150">
    <property type="entry name" value="Vaccinia Virus protein VP39"/>
    <property type="match status" value="1"/>
</dbReference>
<evidence type="ECO:0000313" key="3">
    <source>
        <dbReference type="EMBL" id="CAB4903217.1"/>
    </source>
</evidence>
<dbReference type="PANTHER" id="PTHR45036">
    <property type="entry name" value="METHYLTRANSFERASE LIKE 7B"/>
    <property type="match status" value="1"/>
</dbReference>
<feature type="domain" description="Methyltransferase type 11" evidence="1">
    <location>
        <begin position="38"/>
        <end position="132"/>
    </location>
</feature>
<proteinExistence type="predicted"/>
<dbReference type="AlphaFoldDB" id="A0A6J7A234"/>
<name>A0A6J7A234_9ZZZZ</name>
<dbReference type="EMBL" id="CAFBMH010000026">
    <property type="protein sequence ID" value="CAB4903217.1"/>
    <property type="molecule type" value="Genomic_DNA"/>
</dbReference>
<evidence type="ECO:0000259" key="1">
    <source>
        <dbReference type="Pfam" id="PF08241"/>
    </source>
</evidence>
<accession>A0A6J7A234</accession>
<dbReference type="InterPro" id="IPR029063">
    <property type="entry name" value="SAM-dependent_MTases_sf"/>
</dbReference>
<gene>
    <name evidence="2" type="ORF">UFOPK3139_01089</name>
    <name evidence="3" type="ORF">UFOPK3543_00978</name>
</gene>
<dbReference type="Pfam" id="PF08241">
    <property type="entry name" value="Methyltransf_11"/>
    <property type="match status" value="1"/>
</dbReference>
<dbReference type="InterPro" id="IPR013216">
    <property type="entry name" value="Methyltransf_11"/>
</dbReference>
<sequence>MGIYADQVLPRLIDKLCGAKDMTVLRERAVEGLHGTVLEIGFGSGLNVPVYPPEVERVHAVDPAVVGRKLAAKRIAASKVPIDFVGLDGQQIPLPNASCDTALSTYTLCTIPDPGRALAEVFRVLKPGGTFHFVEHGLAPDAEVVRKQHKYEPLNKRLAGGCHLTREHWALLEAAGFELDRRTAEYGKGPKPYAFHYIGMARKPA</sequence>
<dbReference type="CDD" id="cd02440">
    <property type="entry name" value="AdoMet_MTases"/>
    <property type="match status" value="1"/>
</dbReference>
<dbReference type="PANTHER" id="PTHR45036:SF1">
    <property type="entry name" value="METHYLTRANSFERASE LIKE 7A"/>
    <property type="match status" value="1"/>
</dbReference>
<dbReference type="GO" id="GO:0008757">
    <property type="term" value="F:S-adenosylmethionine-dependent methyltransferase activity"/>
    <property type="evidence" value="ECO:0007669"/>
    <property type="project" value="InterPro"/>
</dbReference>
<evidence type="ECO:0000313" key="2">
    <source>
        <dbReference type="EMBL" id="CAB4826916.1"/>
    </source>
</evidence>